<name>A0ACB9EIP3_ARCLA</name>
<reference evidence="2" key="1">
    <citation type="journal article" date="2022" name="Mol. Ecol. Resour.">
        <title>The genomes of chicory, endive, great burdock and yacon provide insights into Asteraceae palaeo-polyploidization history and plant inulin production.</title>
        <authorList>
            <person name="Fan W."/>
            <person name="Wang S."/>
            <person name="Wang H."/>
            <person name="Wang A."/>
            <person name="Jiang F."/>
            <person name="Liu H."/>
            <person name="Zhao H."/>
            <person name="Xu D."/>
            <person name="Zhang Y."/>
        </authorList>
    </citation>
    <scope>NUCLEOTIDE SEQUENCE [LARGE SCALE GENOMIC DNA]</scope>
    <source>
        <strain evidence="2">cv. Niubang</strain>
    </source>
</reference>
<reference evidence="1 2" key="2">
    <citation type="journal article" date="2022" name="Mol. Ecol. Resour.">
        <title>The genomes of chicory, endive, great burdock and yacon provide insights into Asteraceae paleo-polyploidization history and plant inulin production.</title>
        <authorList>
            <person name="Fan W."/>
            <person name="Wang S."/>
            <person name="Wang H."/>
            <person name="Wang A."/>
            <person name="Jiang F."/>
            <person name="Liu H."/>
            <person name="Zhao H."/>
            <person name="Xu D."/>
            <person name="Zhang Y."/>
        </authorList>
    </citation>
    <scope>NUCLEOTIDE SEQUENCE [LARGE SCALE GENOMIC DNA]</scope>
    <source>
        <strain evidence="2">cv. Niubang</strain>
    </source>
</reference>
<keyword evidence="2" id="KW-1185">Reference proteome</keyword>
<evidence type="ECO:0000313" key="2">
    <source>
        <dbReference type="Proteomes" id="UP001055879"/>
    </source>
</evidence>
<organism evidence="1 2">
    <name type="scientific">Arctium lappa</name>
    <name type="common">Greater burdock</name>
    <name type="synonym">Lappa major</name>
    <dbReference type="NCBI Taxonomy" id="4217"/>
    <lineage>
        <taxon>Eukaryota</taxon>
        <taxon>Viridiplantae</taxon>
        <taxon>Streptophyta</taxon>
        <taxon>Embryophyta</taxon>
        <taxon>Tracheophyta</taxon>
        <taxon>Spermatophyta</taxon>
        <taxon>Magnoliopsida</taxon>
        <taxon>eudicotyledons</taxon>
        <taxon>Gunneridae</taxon>
        <taxon>Pentapetalae</taxon>
        <taxon>asterids</taxon>
        <taxon>campanulids</taxon>
        <taxon>Asterales</taxon>
        <taxon>Asteraceae</taxon>
        <taxon>Carduoideae</taxon>
        <taxon>Cardueae</taxon>
        <taxon>Arctiinae</taxon>
        <taxon>Arctium</taxon>
    </lineage>
</organism>
<proteinExistence type="predicted"/>
<accession>A0ACB9EIP3</accession>
<comment type="caution">
    <text evidence="1">The sequence shown here is derived from an EMBL/GenBank/DDBJ whole genome shotgun (WGS) entry which is preliminary data.</text>
</comment>
<gene>
    <name evidence="1" type="ORF">L6452_06172</name>
</gene>
<dbReference type="Proteomes" id="UP001055879">
    <property type="component" value="Linkage Group LG02"/>
</dbReference>
<sequence>MKRLRRLLGLPKADSFPGKKVFDNITSDVELCVDIVSTGYLGVLERTANFKEGQYLSAEDLSGITFNNHYDYAVLIWHELIEVGVLRENSPVRGTGGEAHSDLATTTIDAFDTELLVDSDDDGFETEKDLFETNFEAEAYIDLDDDSSVDDKGDD</sequence>
<protein>
    <submittedName>
        <fullName evidence="1">Uncharacterized protein</fullName>
    </submittedName>
</protein>
<evidence type="ECO:0000313" key="1">
    <source>
        <dbReference type="EMBL" id="KAI3758605.1"/>
    </source>
</evidence>
<dbReference type="EMBL" id="CM042048">
    <property type="protein sequence ID" value="KAI3758605.1"/>
    <property type="molecule type" value="Genomic_DNA"/>
</dbReference>